<evidence type="ECO:0000313" key="10">
    <source>
        <dbReference type="EMBL" id="GMN32377.1"/>
    </source>
</evidence>
<sequence>MSRDKKIEDFEQGLESMPWLALPYNDNINPRLWHYFDLGREFVAKLVIIGPDGNTLTCDAVDLIEEHGIDAYPFSLEKLDELEKAKQEPRTWDSLLGFADQDNVLRKNGSKEKGEKFEVVIMSRDKQIEDFEQGLESMPWLALPYDDNINPRLWHYFDLEREFVAKLVIIGPDGNTLTCDAVDLIEEHGIDAYPFTLEKLDELEKAK</sequence>
<reference evidence="8" key="1">
    <citation type="submission" date="2023-07" db="EMBL/GenBank/DDBJ databases">
        <title>draft genome sequence of fig (Ficus carica).</title>
        <authorList>
            <person name="Takahashi T."/>
            <person name="Nishimura K."/>
        </authorList>
    </citation>
    <scope>NUCLEOTIDE SEQUENCE</scope>
</reference>
<comment type="catalytic activity">
    <reaction evidence="5">
        <text>[protein]-dithiol + NAD(+) = [protein]-disulfide + NADH + H(+)</text>
        <dbReference type="Rhea" id="RHEA:18749"/>
        <dbReference type="Rhea" id="RHEA-COMP:10593"/>
        <dbReference type="Rhea" id="RHEA-COMP:10594"/>
        <dbReference type="ChEBI" id="CHEBI:15378"/>
        <dbReference type="ChEBI" id="CHEBI:29950"/>
        <dbReference type="ChEBI" id="CHEBI:50058"/>
        <dbReference type="ChEBI" id="CHEBI:57540"/>
        <dbReference type="ChEBI" id="CHEBI:57945"/>
        <dbReference type="EC" id="1.8.1.8"/>
    </reaction>
</comment>
<evidence type="ECO:0000256" key="4">
    <source>
        <dbReference type="ARBA" id="ARBA00023027"/>
    </source>
</evidence>
<comment type="caution">
    <text evidence="8">The sequence shown here is derived from an EMBL/GenBank/DDBJ whole genome shotgun (WGS) entry which is preliminary data.</text>
</comment>
<evidence type="ECO:0000256" key="2">
    <source>
        <dbReference type="ARBA" id="ARBA00022737"/>
    </source>
</evidence>
<dbReference type="InterPro" id="IPR052259">
    <property type="entry name" value="Nucleoredoxin-like"/>
</dbReference>
<dbReference type="PANTHER" id="PTHR13871">
    <property type="entry name" value="THIOREDOXIN"/>
    <property type="match status" value="1"/>
</dbReference>
<keyword evidence="3" id="KW-0560">Oxidoreductase</keyword>
<protein>
    <recommendedName>
        <fullName evidence="1">protein-disulfide reductase</fullName>
        <ecNumber evidence="1">1.8.1.8</ecNumber>
    </recommendedName>
</protein>
<evidence type="ECO:0000256" key="3">
    <source>
        <dbReference type="ARBA" id="ARBA00023002"/>
    </source>
</evidence>
<evidence type="ECO:0000313" key="12">
    <source>
        <dbReference type="Proteomes" id="UP001187192"/>
    </source>
</evidence>
<organism evidence="8 12">
    <name type="scientific">Ficus carica</name>
    <name type="common">Common fig</name>
    <dbReference type="NCBI Taxonomy" id="3494"/>
    <lineage>
        <taxon>Eukaryota</taxon>
        <taxon>Viridiplantae</taxon>
        <taxon>Streptophyta</taxon>
        <taxon>Embryophyta</taxon>
        <taxon>Tracheophyta</taxon>
        <taxon>Spermatophyta</taxon>
        <taxon>Magnoliopsida</taxon>
        <taxon>eudicotyledons</taxon>
        <taxon>Gunneridae</taxon>
        <taxon>Pentapetalae</taxon>
        <taxon>rosids</taxon>
        <taxon>fabids</taxon>
        <taxon>Rosales</taxon>
        <taxon>Moraceae</taxon>
        <taxon>Ficeae</taxon>
        <taxon>Ficus</taxon>
    </lineage>
</organism>
<dbReference type="Gene3D" id="3.40.30.10">
    <property type="entry name" value="Glutaredoxin"/>
    <property type="match status" value="2"/>
</dbReference>
<dbReference type="EMBL" id="BTGU01007416">
    <property type="protein sequence ID" value="GMN32355.1"/>
    <property type="molecule type" value="Genomic_DNA"/>
</dbReference>
<evidence type="ECO:0000256" key="6">
    <source>
        <dbReference type="ARBA" id="ARBA00047804"/>
    </source>
</evidence>
<feature type="non-terminal residue" evidence="8">
    <location>
        <position position="1"/>
    </location>
</feature>
<keyword evidence="4" id="KW-0520">NAD</keyword>
<accession>A0AA87ZCD8</accession>
<dbReference type="InterPro" id="IPR012336">
    <property type="entry name" value="Thioredoxin-like_fold"/>
</dbReference>
<keyword evidence="12" id="KW-1185">Reference proteome</keyword>
<dbReference type="Proteomes" id="UP001187192">
    <property type="component" value="Unassembled WGS sequence"/>
</dbReference>
<name>A0AA87ZCD8_FICCA</name>
<evidence type="ECO:0000313" key="11">
    <source>
        <dbReference type="EMBL" id="GMN32396.1"/>
    </source>
</evidence>
<feature type="domain" description="Thioredoxin-like fold" evidence="7">
    <location>
        <begin position="112"/>
        <end position="175"/>
    </location>
</feature>
<dbReference type="GO" id="GO:0047134">
    <property type="term" value="F:protein-disulfide reductase [NAD(P)H] activity"/>
    <property type="evidence" value="ECO:0007669"/>
    <property type="project" value="UniProtKB-EC"/>
</dbReference>
<evidence type="ECO:0000259" key="7">
    <source>
        <dbReference type="Pfam" id="PF13905"/>
    </source>
</evidence>
<dbReference type="EMBL" id="BTGU01007418">
    <property type="protein sequence ID" value="GMN32377.1"/>
    <property type="molecule type" value="Genomic_DNA"/>
</dbReference>
<dbReference type="EMBL" id="BTGU01007415">
    <property type="protein sequence ID" value="GMN32332.1"/>
    <property type="molecule type" value="Genomic_DNA"/>
</dbReference>
<dbReference type="PANTHER" id="PTHR13871:SF96">
    <property type="entry name" value="THIOREDOXIN DOMAIN-CONTAINING PROTEIN"/>
    <property type="match status" value="1"/>
</dbReference>
<evidence type="ECO:0000256" key="5">
    <source>
        <dbReference type="ARBA" id="ARBA00047388"/>
    </source>
</evidence>
<dbReference type="EC" id="1.8.1.8" evidence="1"/>
<dbReference type="Pfam" id="PF13905">
    <property type="entry name" value="Thioredoxin_8"/>
    <property type="match status" value="1"/>
</dbReference>
<evidence type="ECO:0000256" key="1">
    <source>
        <dbReference type="ARBA" id="ARBA00012612"/>
    </source>
</evidence>
<dbReference type="EMBL" id="BTGU01007419">
    <property type="protein sequence ID" value="GMN32396.1"/>
    <property type="molecule type" value="Genomic_DNA"/>
</dbReference>
<evidence type="ECO:0000313" key="8">
    <source>
        <dbReference type="EMBL" id="GMN32332.1"/>
    </source>
</evidence>
<keyword evidence="2" id="KW-0677">Repeat</keyword>
<dbReference type="AlphaFoldDB" id="A0AA87ZCD8"/>
<proteinExistence type="predicted"/>
<comment type="catalytic activity">
    <reaction evidence="6">
        <text>[protein]-dithiol + NADP(+) = [protein]-disulfide + NADPH + H(+)</text>
        <dbReference type="Rhea" id="RHEA:18753"/>
        <dbReference type="Rhea" id="RHEA-COMP:10593"/>
        <dbReference type="Rhea" id="RHEA-COMP:10594"/>
        <dbReference type="ChEBI" id="CHEBI:15378"/>
        <dbReference type="ChEBI" id="CHEBI:29950"/>
        <dbReference type="ChEBI" id="CHEBI:50058"/>
        <dbReference type="ChEBI" id="CHEBI:57783"/>
        <dbReference type="ChEBI" id="CHEBI:58349"/>
        <dbReference type="EC" id="1.8.1.8"/>
    </reaction>
</comment>
<evidence type="ECO:0000313" key="9">
    <source>
        <dbReference type="EMBL" id="GMN32355.1"/>
    </source>
</evidence>
<gene>
    <name evidence="8" type="ORF">TIFTF001_049766</name>
    <name evidence="9" type="ORF">TIFTF001_049768</name>
    <name evidence="10" type="ORF">TIFTF001_049771</name>
    <name evidence="11" type="ORF">TIFTF001_049773</name>
</gene>